<feature type="domain" description="Ribonucleases P/MRP subunit Pop8-like" evidence="1">
    <location>
        <begin position="6"/>
        <end position="88"/>
    </location>
</feature>
<dbReference type="AlphaFoldDB" id="A0A1L0CIF7"/>
<evidence type="ECO:0000313" key="3">
    <source>
        <dbReference type="Proteomes" id="UP000183365"/>
    </source>
</evidence>
<name>A0A1L0CIF7_9ASCO</name>
<dbReference type="InterPro" id="IPR020347">
    <property type="entry name" value="Pop8"/>
</dbReference>
<dbReference type="VEuPathDB" id="FungiDB:HGUI_00289"/>
<reference evidence="3" key="1">
    <citation type="submission" date="2016-11" db="EMBL/GenBank/DDBJ databases">
        <authorList>
            <person name="Guldener U."/>
        </authorList>
    </citation>
    <scope>NUCLEOTIDE SEQUENCE [LARGE SCALE GENOMIC DNA]</scope>
</reference>
<organism evidence="2 3">
    <name type="scientific">Hanseniaspora guilliermondii</name>
    <dbReference type="NCBI Taxonomy" id="56406"/>
    <lineage>
        <taxon>Eukaryota</taxon>
        <taxon>Fungi</taxon>
        <taxon>Dikarya</taxon>
        <taxon>Ascomycota</taxon>
        <taxon>Saccharomycotina</taxon>
        <taxon>Saccharomycetes</taxon>
        <taxon>Saccharomycodales</taxon>
        <taxon>Saccharomycodaceae</taxon>
        <taxon>Hanseniaspora</taxon>
    </lineage>
</organism>
<dbReference type="EMBL" id="FQNF01000004">
    <property type="protein sequence ID" value="SGZ38089.1"/>
    <property type="molecule type" value="Genomic_DNA"/>
</dbReference>
<proteinExistence type="predicted"/>
<dbReference type="GO" id="GO:0000172">
    <property type="term" value="C:ribonuclease MRP complex"/>
    <property type="evidence" value="ECO:0007669"/>
    <property type="project" value="InterPro"/>
</dbReference>
<dbReference type="Pfam" id="PF20976">
    <property type="entry name" value="Pop8"/>
    <property type="match status" value="1"/>
</dbReference>
<dbReference type="Proteomes" id="UP000183365">
    <property type="component" value="Unassembled WGS sequence"/>
</dbReference>
<dbReference type="PANTHER" id="PTHR28173:SF1">
    <property type="entry name" value="RIBONUCLEASES P_MRP PROTEIN SUBUNIT POP8"/>
    <property type="match status" value="1"/>
</dbReference>
<dbReference type="GO" id="GO:0000294">
    <property type="term" value="P:nuclear-transcribed mRNA catabolic process, RNase MRP-dependent"/>
    <property type="evidence" value="ECO:0007669"/>
    <property type="project" value="TreeGrafter"/>
</dbReference>
<dbReference type="InterPro" id="IPR049128">
    <property type="entry name" value="Pop8-like_dom"/>
</dbReference>
<sequence length="133" mass="15653">MRSDDWYIYKLKLSTMTMEDSDIVIDDITWKQFIIQALGKTHGLFGQGVEQHILDTKKILIAEEYMNIAYVQVSKIDDKVFGNAINTYINYSLIDDKPLVCTVLQKTDEFEKLEVNEEEKLWKKKLLEKLEEQ</sequence>
<dbReference type="GO" id="GO:0004526">
    <property type="term" value="F:ribonuclease P activity"/>
    <property type="evidence" value="ECO:0007669"/>
    <property type="project" value="TreeGrafter"/>
</dbReference>
<evidence type="ECO:0000313" key="2">
    <source>
        <dbReference type="EMBL" id="SGZ38089.1"/>
    </source>
</evidence>
<dbReference type="GO" id="GO:0000171">
    <property type="term" value="F:ribonuclease MRP activity"/>
    <property type="evidence" value="ECO:0007669"/>
    <property type="project" value="TreeGrafter"/>
</dbReference>
<dbReference type="PANTHER" id="PTHR28173">
    <property type="entry name" value="RIBONUCLEASES P/MRP PROTEIN SUBUNIT POP8"/>
    <property type="match status" value="1"/>
</dbReference>
<dbReference type="GO" id="GO:0034965">
    <property type="term" value="P:intronic box C/D snoRNA processing"/>
    <property type="evidence" value="ECO:0007669"/>
    <property type="project" value="TreeGrafter"/>
</dbReference>
<dbReference type="OrthoDB" id="3973016at2759"/>
<dbReference type="GO" id="GO:0008033">
    <property type="term" value="P:tRNA processing"/>
    <property type="evidence" value="ECO:0007669"/>
    <property type="project" value="InterPro"/>
</dbReference>
<evidence type="ECO:0000259" key="1">
    <source>
        <dbReference type="Pfam" id="PF20976"/>
    </source>
</evidence>
<keyword evidence="3" id="KW-1185">Reference proteome</keyword>
<protein>
    <recommendedName>
        <fullName evidence="1">Ribonucleases P/MRP subunit Pop8-like domain-containing protein</fullName>
    </recommendedName>
</protein>
<dbReference type="GO" id="GO:0005655">
    <property type="term" value="C:nucleolar ribonuclease P complex"/>
    <property type="evidence" value="ECO:0007669"/>
    <property type="project" value="InterPro"/>
</dbReference>
<gene>
    <name evidence="2" type="ORF">HGUI_00289</name>
</gene>
<accession>A0A1L0CIF7</accession>